<dbReference type="PANTHER" id="PTHR32295">
    <property type="entry name" value="IQ-DOMAIN 5-RELATED"/>
    <property type="match status" value="1"/>
</dbReference>
<feature type="compositionally biased region" description="Polar residues" evidence="4">
    <location>
        <begin position="807"/>
        <end position="833"/>
    </location>
</feature>
<reference evidence="6" key="2">
    <citation type="submission" date="2023-04" db="EMBL/GenBank/DDBJ databases">
        <authorList>
            <person name="Bruccoleri R.E."/>
            <person name="Oakeley E.J."/>
            <person name="Faust A.-M."/>
            <person name="Dessus-Babus S."/>
            <person name="Altorfer M."/>
            <person name="Burckhardt D."/>
            <person name="Oertli M."/>
            <person name="Naumann U."/>
            <person name="Petersen F."/>
            <person name="Wong J."/>
        </authorList>
    </citation>
    <scope>NUCLEOTIDE SEQUENCE</scope>
    <source>
        <strain evidence="6">GSM-AAB239-AS_SAM_17_03QT</strain>
        <tissue evidence="6">Leaf</tissue>
    </source>
</reference>
<dbReference type="GO" id="GO:0005516">
    <property type="term" value="F:calmodulin binding"/>
    <property type="evidence" value="ECO:0007669"/>
    <property type="project" value="UniProtKB-KW"/>
</dbReference>
<feature type="domain" description="DUF4005" evidence="5">
    <location>
        <begin position="753"/>
        <end position="825"/>
    </location>
</feature>
<evidence type="ECO:0000313" key="6">
    <source>
        <dbReference type="EMBL" id="KAJ6804503.1"/>
    </source>
</evidence>
<dbReference type="Pfam" id="PF13178">
    <property type="entry name" value="DUF4005"/>
    <property type="match status" value="1"/>
</dbReference>
<feature type="region of interest" description="Disordered" evidence="4">
    <location>
        <begin position="572"/>
        <end position="593"/>
    </location>
</feature>
<dbReference type="Proteomes" id="UP001140949">
    <property type="component" value="Unassembled WGS sequence"/>
</dbReference>
<dbReference type="Pfam" id="PF00612">
    <property type="entry name" value="IQ"/>
    <property type="match status" value="3"/>
</dbReference>
<protein>
    <submittedName>
        <fullName evidence="6">Protein IQ-DOMAIN 32</fullName>
    </submittedName>
</protein>
<feature type="compositionally biased region" description="Polar residues" evidence="4">
    <location>
        <begin position="610"/>
        <end position="623"/>
    </location>
</feature>
<evidence type="ECO:0000256" key="4">
    <source>
        <dbReference type="SAM" id="MobiDB-lite"/>
    </source>
</evidence>
<reference evidence="6" key="1">
    <citation type="journal article" date="2023" name="GigaByte">
        <title>Genome assembly of the bearded iris, Iris pallida Lam.</title>
        <authorList>
            <person name="Bruccoleri R.E."/>
            <person name="Oakeley E.J."/>
            <person name="Faust A.M.E."/>
            <person name="Altorfer M."/>
            <person name="Dessus-Babus S."/>
            <person name="Burckhardt D."/>
            <person name="Oertli M."/>
            <person name="Naumann U."/>
            <person name="Petersen F."/>
            <person name="Wong J."/>
        </authorList>
    </citation>
    <scope>NUCLEOTIDE SEQUENCE</scope>
    <source>
        <strain evidence="6">GSM-AAB239-AS_SAM_17_03QT</strain>
    </source>
</reference>
<evidence type="ECO:0000256" key="3">
    <source>
        <dbReference type="ARBA" id="ARBA00024378"/>
    </source>
</evidence>
<feature type="compositionally biased region" description="Basic and acidic residues" evidence="4">
    <location>
        <begin position="717"/>
        <end position="733"/>
    </location>
</feature>
<sequence>MGKSTNPCLKIITCGSGSAEDDDGELLPPLIKTSSDKRRWSFRKKSVSRPVPNNTVISEPQFVGYDKANSEATANNFYAAKDASVPEKKPIIEQANETAPLSSTVANPEVTAEVETVTITTVIDASLRENVAIVIQAAIRRFLALRELQKHKKVIKLQAVVRGHLVRREAIGSLRCVQAIVKMQALIRARLARQAMEKCAMQEKLDDNIQMDSQLSSVLVKRNSALKSDKTNSAVGKKLLSNGFARQLLDSKSKTKPIHISCDPLKPDSAWQWLERWMAVTSSNVGQQCHHNRNQDYQEEDGKSEHVNFEEINGTPVIPTPALPDSNLSGSKSEPAEDKEDSPTVTSGKVEFQVQASDPGKCVNLSAKDETERSQGQEGATKKDNIDETERAEITSNPVSSQSQIDASSLSEFDNNPSKLDVVTENLKCTAMTAPSDPMENEGKRLETGLKKLRNSAFAAVQAKFEELSSAPKAIRSVSYVSRDATVEPKQTYSQLDSMTNSEGVKQATQNPVINVAASECGTEISISSTLDSPDQSEADGGEIILELGTLEGRRDVHNGGTDAFNFEGIDQAKEPSADSSVFQQEHDENDRNISNSISAFELVQQREQQTELRTSSIQIQQDNLKDSHANDRSSPERFPMSHVNVSDSYETPSSHVNAVELDGTPSNYVTGAESDGTPSSQVTVSSRTRKKEKKTATGKPKSKLVSKSSPSNLKNDSAERSSAEHLPKDVNNAKKRSSLGIAKPENSDNEPRLSCSSTLPSYMQATQSARAKAQGSLSLKTSPDVQDKDNHIKKRHSLPISDDKQGSSPRVQRSASQTQQSLKSNGTHSPHTSAERRWQR</sequence>
<dbReference type="EMBL" id="JANAVB010035820">
    <property type="protein sequence ID" value="KAJ6804503.1"/>
    <property type="molecule type" value="Genomic_DNA"/>
</dbReference>
<dbReference type="InterPro" id="IPR000048">
    <property type="entry name" value="IQ_motif_EF-hand-BS"/>
</dbReference>
<dbReference type="AlphaFoldDB" id="A0AAX6EKD7"/>
<dbReference type="PROSITE" id="PS50096">
    <property type="entry name" value="IQ"/>
    <property type="match status" value="3"/>
</dbReference>
<proteinExistence type="inferred from homology"/>
<accession>A0AAX6EKD7</accession>
<comment type="similarity">
    <text evidence="2">Belongs to the IQD family.</text>
</comment>
<comment type="subunit">
    <text evidence="3">Binds to multiple calmodulin (CaM) in the presence of Ca(2+) and CaM-like proteins.</text>
</comment>
<name>A0AAX6EKD7_IRIPA</name>
<feature type="compositionally biased region" description="Basic and acidic residues" evidence="4">
    <location>
        <begin position="367"/>
        <end position="393"/>
    </location>
</feature>
<evidence type="ECO:0000256" key="2">
    <source>
        <dbReference type="ARBA" id="ARBA00024341"/>
    </source>
</evidence>
<evidence type="ECO:0000313" key="7">
    <source>
        <dbReference type="Proteomes" id="UP001140949"/>
    </source>
</evidence>
<feature type="compositionally biased region" description="Low complexity" evidence="4">
    <location>
        <begin position="698"/>
        <end position="716"/>
    </location>
</feature>
<dbReference type="PANTHER" id="PTHR32295:SF154">
    <property type="entry name" value="PROTEIN IQ-DOMAIN 32"/>
    <property type="match status" value="1"/>
</dbReference>
<evidence type="ECO:0000259" key="5">
    <source>
        <dbReference type="Pfam" id="PF13178"/>
    </source>
</evidence>
<dbReference type="SMART" id="SM00015">
    <property type="entry name" value="IQ"/>
    <property type="match status" value="3"/>
</dbReference>
<feature type="compositionally biased region" description="Polar residues" evidence="4">
    <location>
        <begin position="644"/>
        <end position="657"/>
    </location>
</feature>
<dbReference type="Gene3D" id="1.20.5.190">
    <property type="match status" value="1"/>
</dbReference>
<feature type="compositionally biased region" description="Polar residues" evidence="4">
    <location>
        <begin position="755"/>
        <end position="785"/>
    </location>
</feature>
<feature type="region of interest" description="Disordered" evidence="4">
    <location>
        <begin position="314"/>
        <end position="417"/>
    </location>
</feature>
<feature type="compositionally biased region" description="Basic and acidic residues" evidence="4">
    <location>
        <begin position="624"/>
        <end position="636"/>
    </location>
</feature>
<organism evidence="6 7">
    <name type="scientific">Iris pallida</name>
    <name type="common">Sweet iris</name>
    <dbReference type="NCBI Taxonomy" id="29817"/>
    <lineage>
        <taxon>Eukaryota</taxon>
        <taxon>Viridiplantae</taxon>
        <taxon>Streptophyta</taxon>
        <taxon>Embryophyta</taxon>
        <taxon>Tracheophyta</taxon>
        <taxon>Spermatophyta</taxon>
        <taxon>Magnoliopsida</taxon>
        <taxon>Liliopsida</taxon>
        <taxon>Asparagales</taxon>
        <taxon>Iridaceae</taxon>
        <taxon>Iridoideae</taxon>
        <taxon>Irideae</taxon>
        <taxon>Iris</taxon>
    </lineage>
</organism>
<keyword evidence="7" id="KW-1185">Reference proteome</keyword>
<comment type="caution">
    <text evidence="6">The sequence shown here is derived from an EMBL/GenBank/DDBJ whole genome shotgun (WGS) entry which is preliminary data.</text>
</comment>
<dbReference type="InterPro" id="IPR025064">
    <property type="entry name" value="DUF4005"/>
</dbReference>
<keyword evidence="1" id="KW-0112">Calmodulin-binding</keyword>
<feature type="region of interest" description="Disordered" evidence="4">
    <location>
        <begin position="610"/>
        <end position="841"/>
    </location>
</feature>
<gene>
    <name evidence="6" type="ORF">M6B38_183565</name>
</gene>
<feature type="compositionally biased region" description="Low complexity" evidence="4">
    <location>
        <begin position="400"/>
        <end position="411"/>
    </location>
</feature>
<evidence type="ECO:0000256" key="1">
    <source>
        <dbReference type="ARBA" id="ARBA00022860"/>
    </source>
</evidence>